<name>A0AAN8I5E9_9EURO</name>
<sequence length="263" mass="29393">MSSDRASYAARLAAPAPPNLQPPATAAGPLAPTPSTRLRVEAARPNARYPRSEIVFMSNEARKKLAEGDYTELYIDVPGGTPIKLVLPTPDVTVQNLMALSAVLSAQVTAKVPPGHHLGHCALPPGSEEAYRLLFQWNDQVIKKGELIPGLTQSEIPLYKYHHLIDIARALHITPILADIPARYDAMLRIPLSFRTDDVRKIYEEKLPGGHPLRTAIVHGVADVWDQLYESKMIRMYRLCDEFPAFKRDLFVRWGREDELDSE</sequence>
<protein>
    <submittedName>
        <fullName evidence="2">Uncharacterized protein</fullName>
    </submittedName>
</protein>
<organism evidence="2 3">
    <name type="scientific">Knufia fluminis</name>
    <dbReference type="NCBI Taxonomy" id="191047"/>
    <lineage>
        <taxon>Eukaryota</taxon>
        <taxon>Fungi</taxon>
        <taxon>Dikarya</taxon>
        <taxon>Ascomycota</taxon>
        <taxon>Pezizomycotina</taxon>
        <taxon>Eurotiomycetes</taxon>
        <taxon>Chaetothyriomycetidae</taxon>
        <taxon>Chaetothyriales</taxon>
        <taxon>Trichomeriaceae</taxon>
        <taxon>Knufia</taxon>
    </lineage>
</organism>
<evidence type="ECO:0000313" key="2">
    <source>
        <dbReference type="EMBL" id="KAK5952819.1"/>
    </source>
</evidence>
<dbReference type="AlphaFoldDB" id="A0AAN8I5E9"/>
<feature type="compositionally biased region" description="Low complexity" evidence="1">
    <location>
        <begin position="1"/>
        <end position="14"/>
    </location>
</feature>
<reference evidence="2 3" key="1">
    <citation type="submission" date="2022-12" db="EMBL/GenBank/DDBJ databases">
        <title>Genomic features and morphological characterization of a novel Knufia sp. strain isolated from spacecraft assembly facility.</title>
        <authorList>
            <person name="Teixeira M."/>
            <person name="Chander A.M."/>
            <person name="Stajich J.E."/>
            <person name="Venkateswaran K."/>
        </authorList>
    </citation>
    <scope>NUCLEOTIDE SEQUENCE [LARGE SCALE GENOMIC DNA]</scope>
    <source>
        <strain evidence="2 3">FJI-L2-BK-P2</strain>
    </source>
</reference>
<gene>
    <name evidence="2" type="ORF">OHC33_005938</name>
</gene>
<evidence type="ECO:0000256" key="1">
    <source>
        <dbReference type="SAM" id="MobiDB-lite"/>
    </source>
</evidence>
<keyword evidence="3" id="KW-1185">Reference proteome</keyword>
<feature type="compositionally biased region" description="Low complexity" evidence="1">
    <location>
        <begin position="22"/>
        <end position="35"/>
    </location>
</feature>
<evidence type="ECO:0000313" key="3">
    <source>
        <dbReference type="Proteomes" id="UP001316803"/>
    </source>
</evidence>
<accession>A0AAN8I5E9</accession>
<dbReference type="Proteomes" id="UP001316803">
    <property type="component" value="Unassembled WGS sequence"/>
</dbReference>
<dbReference type="EMBL" id="JAKLMC020000013">
    <property type="protein sequence ID" value="KAK5952819.1"/>
    <property type="molecule type" value="Genomic_DNA"/>
</dbReference>
<feature type="region of interest" description="Disordered" evidence="1">
    <location>
        <begin position="1"/>
        <end position="35"/>
    </location>
</feature>
<proteinExistence type="predicted"/>
<comment type="caution">
    <text evidence="2">The sequence shown here is derived from an EMBL/GenBank/DDBJ whole genome shotgun (WGS) entry which is preliminary data.</text>
</comment>